<keyword evidence="14 18" id="KW-0594">Phospholipid biosynthesis</keyword>
<evidence type="ECO:0000313" key="22">
    <source>
        <dbReference type="Proteomes" id="UP000005709"/>
    </source>
</evidence>
<keyword evidence="19" id="KW-0812">Transmembrane</keyword>
<dbReference type="PANTHER" id="PTHR10434">
    <property type="entry name" value="1-ACYL-SN-GLYCEROL-3-PHOSPHATE ACYLTRANSFERASE"/>
    <property type="match status" value="1"/>
</dbReference>
<dbReference type="AlphaFoldDB" id="C8PDY7"/>
<evidence type="ECO:0000256" key="5">
    <source>
        <dbReference type="ARBA" id="ARBA00008655"/>
    </source>
</evidence>
<dbReference type="SUPFAM" id="SSF69593">
    <property type="entry name" value="Glycerol-3-phosphate (1)-acyltransferase"/>
    <property type="match status" value="1"/>
</dbReference>
<dbReference type="OrthoDB" id="9809618at2"/>
<comment type="function">
    <text evidence="17">Converts lysophosphatidic acid (LPA) into phosphatidic acid by incorporating acyl moiety at the 2 position.</text>
</comment>
<dbReference type="SMART" id="SM00563">
    <property type="entry name" value="PlsC"/>
    <property type="match status" value="1"/>
</dbReference>
<dbReference type="STRING" id="824.CGRAC_1297"/>
<comment type="domain">
    <text evidence="18">The HXXXXD motif is essential for acyltransferase activity and may constitute the binding site for the phosphate moiety of the glycerol-3-phosphate.</text>
</comment>
<dbReference type="RefSeq" id="WP_005869078.1">
    <property type="nucleotide sequence ID" value="NZ_ACYG01000005.1"/>
</dbReference>
<evidence type="ECO:0000256" key="13">
    <source>
        <dbReference type="ARBA" id="ARBA00023136"/>
    </source>
</evidence>
<dbReference type="GO" id="GO:0003841">
    <property type="term" value="F:1-acylglycerol-3-phosphate O-acyltransferase activity"/>
    <property type="evidence" value="ECO:0007669"/>
    <property type="project" value="UniProtKB-UniRule"/>
</dbReference>
<feature type="transmembrane region" description="Helical" evidence="19">
    <location>
        <begin position="6"/>
        <end position="28"/>
    </location>
</feature>
<keyword evidence="11 18" id="KW-0808">Transferase</keyword>
<comment type="similarity">
    <text evidence="5 18">Belongs to the 1-acyl-sn-glycerol-3-phosphate acyltransferase family.</text>
</comment>
<comment type="caution">
    <text evidence="21">The sequence shown here is derived from an EMBL/GenBank/DDBJ whole genome shotgun (WGS) entry which is preliminary data.</text>
</comment>
<gene>
    <name evidence="21" type="ORF">CAMGR0001_2337</name>
</gene>
<keyword evidence="12 18" id="KW-0443">Lipid metabolism</keyword>
<dbReference type="GO" id="GO:0005886">
    <property type="term" value="C:plasma membrane"/>
    <property type="evidence" value="ECO:0007669"/>
    <property type="project" value="UniProtKB-SubCell"/>
</dbReference>
<feature type="domain" description="Phospholipid/glycerol acyltransferase" evidence="20">
    <location>
        <begin position="63"/>
        <end position="177"/>
    </location>
</feature>
<dbReference type="InterPro" id="IPR002123">
    <property type="entry name" value="Plipid/glycerol_acylTrfase"/>
</dbReference>
<proteinExistence type="inferred from homology"/>
<evidence type="ECO:0000256" key="8">
    <source>
        <dbReference type="ARBA" id="ARBA00022475"/>
    </source>
</evidence>
<evidence type="ECO:0000256" key="1">
    <source>
        <dbReference type="ARBA" id="ARBA00001141"/>
    </source>
</evidence>
<organism evidence="21 22">
    <name type="scientific">Campylobacter gracilis RM3268</name>
    <dbReference type="NCBI Taxonomy" id="553220"/>
    <lineage>
        <taxon>Bacteria</taxon>
        <taxon>Pseudomonadati</taxon>
        <taxon>Campylobacterota</taxon>
        <taxon>Epsilonproteobacteria</taxon>
        <taxon>Campylobacterales</taxon>
        <taxon>Campylobacteraceae</taxon>
        <taxon>Campylobacter</taxon>
    </lineage>
</organism>
<keyword evidence="8" id="KW-1003">Cell membrane</keyword>
<evidence type="ECO:0000256" key="3">
    <source>
        <dbReference type="ARBA" id="ARBA00004728"/>
    </source>
</evidence>
<comment type="pathway">
    <text evidence="4">Lipid metabolism.</text>
</comment>
<evidence type="ECO:0000256" key="6">
    <source>
        <dbReference type="ARBA" id="ARBA00013211"/>
    </source>
</evidence>
<evidence type="ECO:0000256" key="2">
    <source>
        <dbReference type="ARBA" id="ARBA00004417"/>
    </source>
</evidence>
<dbReference type="Pfam" id="PF01553">
    <property type="entry name" value="Acyltransferase"/>
    <property type="match status" value="1"/>
</dbReference>
<comment type="catalytic activity">
    <reaction evidence="1 18">
        <text>a 1-acyl-sn-glycero-3-phosphate + an acyl-CoA = a 1,2-diacyl-sn-glycero-3-phosphate + CoA</text>
        <dbReference type="Rhea" id="RHEA:19709"/>
        <dbReference type="ChEBI" id="CHEBI:57287"/>
        <dbReference type="ChEBI" id="CHEBI:57970"/>
        <dbReference type="ChEBI" id="CHEBI:58342"/>
        <dbReference type="ChEBI" id="CHEBI:58608"/>
        <dbReference type="EC" id="2.3.1.51"/>
    </reaction>
</comment>
<evidence type="ECO:0000256" key="11">
    <source>
        <dbReference type="ARBA" id="ARBA00022679"/>
    </source>
</evidence>
<keyword evidence="22" id="KW-1185">Reference proteome</keyword>
<evidence type="ECO:0000256" key="12">
    <source>
        <dbReference type="ARBA" id="ARBA00023098"/>
    </source>
</evidence>
<evidence type="ECO:0000256" key="15">
    <source>
        <dbReference type="ARBA" id="ARBA00023264"/>
    </source>
</evidence>
<name>C8PDY7_9BACT</name>
<dbReference type="PANTHER" id="PTHR10434:SF59">
    <property type="entry name" value="1-ACYL-SN-GLYCEROL-3-PHOSPHATE ACYLTRANSFERASE"/>
    <property type="match status" value="1"/>
</dbReference>
<protein>
    <recommendedName>
        <fullName evidence="7 18">1-acyl-sn-glycerol-3-phosphate acyltransferase</fullName>
        <ecNumber evidence="6 18">2.3.1.51</ecNumber>
    </recommendedName>
</protein>
<accession>C8PDY7</accession>
<evidence type="ECO:0000256" key="7">
    <source>
        <dbReference type="ARBA" id="ARBA00016139"/>
    </source>
</evidence>
<dbReference type="UniPathway" id="UPA00557">
    <property type="reaction ID" value="UER00613"/>
</dbReference>
<dbReference type="CDD" id="cd07989">
    <property type="entry name" value="LPLAT_AGPAT-like"/>
    <property type="match status" value="1"/>
</dbReference>
<dbReference type="EMBL" id="ACYG01000005">
    <property type="protein sequence ID" value="EEV18860.1"/>
    <property type="molecule type" value="Genomic_DNA"/>
</dbReference>
<evidence type="ECO:0000256" key="4">
    <source>
        <dbReference type="ARBA" id="ARBA00005189"/>
    </source>
</evidence>
<dbReference type="EC" id="2.3.1.51" evidence="6 18"/>
<evidence type="ECO:0000256" key="10">
    <source>
        <dbReference type="ARBA" id="ARBA00022519"/>
    </source>
</evidence>
<keyword evidence="19" id="KW-1133">Transmembrane helix</keyword>
<dbReference type="GO" id="GO:0006654">
    <property type="term" value="P:phosphatidic acid biosynthetic process"/>
    <property type="evidence" value="ECO:0007669"/>
    <property type="project" value="TreeGrafter"/>
</dbReference>
<comment type="subcellular location">
    <subcellularLocation>
        <location evidence="2">Cell inner membrane</location>
        <topology evidence="2">Peripheral membrane protein</topology>
    </subcellularLocation>
</comment>
<keyword evidence="13 19" id="KW-0472">Membrane</keyword>
<evidence type="ECO:0000259" key="20">
    <source>
        <dbReference type="SMART" id="SM00563"/>
    </source>
</evidence>
<dbReference type="Proteomes" id="UP000005709">
    <property type="component" value="Unassembled WGS sequence"/>
</dbReference>
<keyword evidence="15 18" id="KW-1208">Phospholipid metabolism</keyword>
<evidence type="ECO:0000256" key="16">
    <source>
        <dbReference type="ARBA" id="ARBA00023315"/>
    </source>
</evidence>
<evidence type="ECO:0000256" key="9">
    <source>
        <dbReference type="ARBA" id="ARBA00022516"/>
    </source>
</evidence>
<keyword evidence="10" id="KW-0997">Cell inner membrane</keyword>
<dbReference type="eggNOG" id="COG0204">
    <property type="taxonomic scope" value="Bacteria"/>
</dbReference>
<comment type="pathway">
    <text evidence="3">Phospholipid metabolism; CDP-diacylglycerol biosynthesis; CDP-diacylglycerol from sn-glycerol 3-phosphate: step 2/3.</text>
</comment>
<keyword evidence="16 18" id="KW-0012">Acyltransferase</keyword>
<evidence type="ECO:0000256" key="19">
    <source>
        <dbReference type="SAM" id="Phobius"/>
    </source>
</evidence>
<keyword evidence="9 18" id="KW-0444">Lipid biosynthesis</keyword>
<evidence type="ECO:0000256" key="14">
    <source>
        <dbReference type="ARBA" id="ARBA00023209"/>
    </source>
</evidence>
<evidence type="ECO:0000313" key="21">
    <source>
        <dbReference type="EMBL" id="EEV18860.1"/>
    </source>
</evidence>
<dbReference type="NCBIfam" id="TIGR00530">
    <property type="entry name" value="AGP_acyltrn"/>
    <property type="match status" value="1"/>
</dbReference>
<evidence type="ECO:0000256" key="18">
    <source>
        <dbReference type="RuleBase" id="RU361267"/>
    </source>
</evidence>
<reference evidence="21 22" key="1">
    <citation type="submission" date="2009-07" db="EMBL/GenBank/DDBJ databases">
        <authorList>
            <person name="Madupu R."/>
            <person name="Sebastian Y."/>
            <person name="Durkin A.S."/>
            <person name="Torralba M."/>
            <person name="Methe B."/>
            <person name="Sutton G.G."/>
            <person name="Strausberg R.L."/>
            <person name="Nelson K.E."/>
        </authorList>
    </citation>
    <scope>NUCLEOTIDE SEQUENCE [LARGE SCALE GENOMIC DNA]</scope>
    <source>
        <strain evidence="21 22">RM3268</strain>
    </source>
</reference>
<dbReference type="GO" id="GO:0016024">
    <property type="term" value="P:CDP-diacylglycerol biosynthetic process"/>
    <property type="evidence" value="ECO:0007669"/>
    <property type="project" value="UniProtKB-UniPathway"/>
</dbReference>
<dbReference type="InterPro" id="IPR004552">
    <property type="entry name" value="AGP_acyltrans"/>
</dbReference>
<evidence type="ECO:0000256" key="17">
    <source>
        <dbReference type="ARBA" id="ARBA00037183"/>
    </source>
</evidence>
<sequence length="228" mass="26045">MSLARIRALFYAIWFIFTVVCVVIAMAVKNSSHRRFRRIWGRFQRYGIGYDIQIIGTPDPRAQLVIANHQSIMDIVVLEETHPADICWIAKKEIADIPIIGKIITLPKMIQVDRSNPRDLVRIVHEVQQRVSERRVITMFPEGTRHRGTQLLQFQSGAKAIVSKLGLRVQPVVLIGTQHIANSHDFTVHSGHVKIIYLDLLDTSDKDWLQHAREAMQAVIDENETAEA</sequence>